<comment type="caution">
    <text evidence="2">The sequence shown here is derived from an EMBL/GenBank/DDBJ whole genome shotgun (WGS) entry which is preliminary data.</text>
</comment>
<dbReference type="Proteomes" id="UP000765509">
    <property type="component" value="Unassembled WGS sequence"/>
</dbReference>
<feature type="compositionally biased region" description="Pro residues" evidence="1">
    <location>
        <begin position="72"/>
        <end position="82"/>
    </location>
</feature>
<accession>A0A9Q3FNK5</accession>
<sequence length="181" mass="19448">MISPVPSSINLFTPLLGHHPMVTSLLDQSKVIIRLMKDGNGKMKFDLGPIITMSCHPWDTNAKVEPSQHNEPPIPGPSPSSKPPEDVPAHEPEPEVTATQSMEELFAHSATPRLVIIIDNTPVGSPPTPPLSTPSPDLPPIAAENPTVSSPLVPSSSHSYNDALQEFTDLRPTLMIPQAIN</sequence>
<feature type="compositionally biased region" description="Pro residues" evidence="1">
    <location>
        <begin position="124"/>
        <end position="139"/>
    </location>
</feature>
<feature type="region of interest" description="Disordered" evidence="1">
    <location>
        <begin position="58"/>
        <end position="99"/>
    </location>
</feature>
<proteinExistence type="predicted"/>
<gene>
    <name evidence="2" type="ORF">O181_080336</name>
</gene>
<dbReference type="EMBL" id="AVOT02045257">
    <property type="protein sequence ID" value="MBW0540621.1"/>
    <property type="molecule type" value="Genomic_DNA"/>
</dbReference>
<feature type="compositionally biased region" description="Low complexity" evidence="1">
    <location>
        <begin position="148"/>
        <end position="158"/>
    </location>
</feature>
<feature type="compositionally biased region" description="Basic and acidic residues" evidence="1">
    <location>
        <begin position="83"/>
        <end position="93"/>
    </location>
</feature>
<evidence type="ECO:0000313" key="2">
    <source>
        <dbReference type="EMBL" id="MBW0540621.1"/>
    </source>
</evidence>
<reference evidence="2" key="1">
    <citation type="submission" date="2021-03" db="EMBL/GenBank/DDBJ databases">
        <title>Draft genome sequence of rust myrtle Austropuccinia psidii MF-1, a brazilian biotype.</title>
        <authorList>
            <person name="Quecine M.C."/>
            <person name="Pachon D.M.R."/>
            <person name="Bonatelli M.L."/>
            <person name="Correr F.H."/>
            <person name="Franceschini L.M."/>
            <person name="Leite T.F."/>
            <person name="Margarido G.R.A."/>
            <person name="Almeida C.A."/>
            <person name="Ferrarezi J.A."/>
            <person name="Labate C.A."/>
        </authorList>
    </citation>
    <scope>NUCLEOTIDE SEQUENCE</scope>
    <source>
        <strain evidence="2">MF-1</strain>
    </source>
</reference>
<organism evidence="2 3">
    <name type="scientific">Austropuccinia psidii MF-1</name>
    <dbReference type="NCBI Taxonomy" id="1389203"/>
    <lineage>
        <taxon>Eukaryota</taxon>
        <taxon>Fungi</taxon>
        <taxon>Dikarya</taxon>
        <taxon>Basidiomycota</taxon>
        <taxon>Pucciniomycotina</taxon>
        <taxon>Pucciniomycetes</taxon>
        <taxon>Pucciniales</taxon>
        <taxon>Sphaerophragmiaceae</taxon>
        <taxon>Austropuccinia</taxon>
    </lineage>
</organism>
<keyword evidence="3" id="KW-1185">Reference proteome</keyword>
<dbReference type="AlphaFoldDB" id="A0A9Q3FNK5"/>
<evidence type="ECO:0000313" key="3">
    <source>
        <dbReference type="Proteomes" id="UP000765509"/>
    </source>
</evidence>
<feature type="region of interest" description="Disordered" evidence="1">
    <location>
        <begin position="119"/>
        <end position="158"/>
    </location>
</feature>
<protein>
    <submittedName>
        <fullName evidence="2">Uncharacterized protein</fullName>
    </submittedName>
</protein>
<name>A0A9Q3FNK5_9BASI</name>
<evidence type="ECO:0000256" key="1">
    <source>
        <dbReference type="SAM" id="MobiDB-lite"/>
    </source>
</evidence>